<dbReference type="Gramene" id="KCW73637">
    <property type="protein sequence ID" value="KCW73637"/>
    <property type="gene ID" value="EUGRSUZ_E02210"/>
</dbReference>
<gene>
    <name evidence="1" type="ORF">EUGRSUZ_E02210</name>
</gene>
<protein>
    <submittedName>
        <fullName evidence="1">Uncharacterized protein</fullName>
    </submittedName>
</protein>
<dbReference type="EMBL" id="KK198757">
    <property type="protein sequence ID" value="KCW73637.1"/>
    <property type="molecule type" value="Genomic_DNA"/>
</dbReference>
<accession>A0A059C5J2</accession>
<sequence>MSGQHSGPEACNSFISIQKNKCNSSILSLLIKAFSLIILGLKFRQSMMAQENCETLYIVKQDSCCC</sequence>
<dbReference type="InParanoid" id="A0A059C5J2"/>
<reference evidence="1" key="1">
    <citation type="submission" date="2013-07" db="EMBL/GenBank/DDBJ databases">
        <title>The genome of Eucalyptus grandis.</title>
        <authorList>
            <person name="Schmutz J."/>
            <person name="Hayes R."/>
            <person name="Myburg A."/>
            <person name="Tuskan G."/>
            <person name="Grattapaglia D."/>
            <person name="Rokhsar D.S."/>
        </authorList>
    </citation>
    <scope>NUCLEOTIDE SEQUENCE</scope>
    <source>
        <tissue evidence="1">Leaf extractions</tissue>
    </source>
</reference>
<dbReference type="AlphaFoldDB" id="A0A059C5J2"/>
<evidence type="ECO:0000313" key="1">
    <source>
        <dbReference type="EMBL" id="KCW73637.1"/>
    </source>
</evidence>
<proteinExistence type="predicted"/>
<name>A0A059C5J2_EUCGR</name>
<organism evidence="1">
    <name type="scientific">Eucalyptus grandis</name>
    <name type="common">Flooded gum</name>
    <dbReference type="NCBI Taxonomy" id="71139"/>
    <lineage>
        <taxon>Eukaryota</taxon>
        <taxon>Viridiplantae</taxon>
        <taxon>Streptophyta</taxon>
        <taxon>Embryophyta</taxon>
        <taxon>Tracheophyta</taxon>
        <taxon>Spermatophyta</taxon>
        <taxon>Magnoliopsida</taxon>
        <taxon>eudicotyledons</taxon>
        <taxon>Gunneridae</taxon>
        <taxon>Pentapetalae</taxon>
        <taxon>rosids</taxon>
        <taxon>malvids</taxon>
        <taxon>Myrtales</taxon>
        <taxon>Myrtaceae</taxon>
        <taxon>Myrtoideae</taxon>
        <taxon>Eucalypteae</taxon>
        <taxon>Eucalyptus</taxon>
    </lineage>
</organism>